<reference evidence="2" key="1">
    <citation type="submission" date="2013-12" db="EMBL/GenBank/DDBJ databases">
        <title>The Genome Sequence of Aphanomyces invadans NJM9701.</title>
        <authorList>
            <consortium name="The Broad Institute Genomics Platform"/>
            <person name="Russ C."/>
            <person name="Tyler B."/>
            <person name="van West P."/>
            <person name="Dieguez-Uribeondo J."/>
            <person name="Young S.K."/>
            <person name="Zeng Q."/>
            <person name="Gargeya S."/>
            <person name="Fitzgerald M."/>
            <person name="Abouelleil A."/>
            <person name="Alvarado L."/>
            <person name="Chapman S.B."/>
            <person name="Gainer-Dewar J."/>
            <person name="Goldberg J."/>
            <person name="Griggs A."/>
            <person name="Gujja S."/>
            <person name="Hansen M."/>
            <person name="Howarth C."/>
            <person name="Imamovic A."/>
            <person name="Ireland A."/>
            <person name="Larimer J."/>
            <person name="McCowan C."/>
            <person name="Murphy C."/>
            <person name="Pearson M."/>
            <person name="Poon T.W."/>
            <person name="Priest M."/>
            <person name="Roberts A."/>
            <person name="Saif S."/>
            <person name="Shea T."/>
            <person name="Sykes S."/>
            <person name="Wortman J."/>
            <person name="Nusbaum C."/>
            <person name="Birren B."/>
        </authorList>
    </citation>
    <scope>NUCLEOTIDE SEQUENCE [LARGE SCALE GENOMIC DNA]</scope>
    <source>
        <strain evidence="2">NJM9701</strain>
    </source>
</reference>
<evidence type="ECO:0000256" key="1">
    <source>
        <dbReference type="SAM" id="MobiDB-lite"/>
    </source>
</evidence>
<dbReference type="EMBL" id="KI913955">
    <property type="protein sequence ID" value="ETW07096.1"/>
    <property type="molecule type" value="Genomic_DNA"/>
</dbReference>
<sequence>MRLQDEVQNLSTQLERSTTSRIEAEAYRQREVKSLKSECHGLTKALAESQDVVKELEMELDVMYGSFTVRERPGGDPGVPRSESQLSSAQAALEGSHPVPSVAQEVVPHHVPGSTGWSRGPLDTLVYGVEIPTPPVPFSPPPRSNLAEVSQLRGYPTPASQGHQGVRWLVATVETLLPIGEEAEALEGVIIPDLIMEAAHDDYRDTEDKGEVPLATHPEVATMGADLRTFADAPKLHCADRGIPLEHFLNKFNALKGKYDITDAQVVRIFDDRLTLCGVRSCCDFCP</sequence>
<protein>
    <submittedName>
        <fullName evidence="2">Uncharacterized protein</fullName>
    </submittedName>
</protein>
<name>A0A024UKW6_9STRA</name>
<evidence type="ECO:0000313" key="2">
    <source>
        <dbReference type="EMBL" id="ETW07096.1"/>
    </source>
</evidence>
<feature type="region of interest" description="Disordered" evidence="1">
    <location>
        <begin position="69"/>
        <end position="96"/>
    </location>
</feature>
<dbReference type="RefSeq" id="XP_008865171.1">
    <property type="nucleotide sequence ID" value="XM_008866949.1"/>
</dbReference>
<dbReference type="GeneID" id="20080216"/>
<proteinExistence type="predicted"/>
<accession>A0A024UKW6</accession>
<gene>
    <name evidence="2" type="ORF">H310_03166</name>
</gene>
<organism evidence="2">
    <name type="scientific">Aphanomyces invadans</name>
    <dbReference type="NCBI Taxonomy" id="157072"/>
    <lineage>
        <taxon>Eukaryota</taxon>
        <taxon>Sar</taxon>
        <taxon>Stramenopiles</taxon>
        <taxon>Oomycota</taxon>
        <taxon>Saprolegniomycetes</taxon>
        <taxon>Saprolegniales</taxon>
        <taxon>Verrucalvaceae</taxon>
        <taxon>Aphanomyces</taxon>
    </lineage>
</organism>
<dbReference type="VEuPathDB" id="FungiDB:H310_03166"/>
<dbReference type="AlphaFoldDB" id="A0A024UKW6"/>
<feature type="compositionally biased region" description="Low complexity" evidence="1">
    <location>
        <begin position="82"/>
        <end position="94"/>
    </location>
</feature>